<evidence type="ECO:0000256" key="1">
    <source>
        <dbReference type="SAM" id="Phobius"/>
    </source>
</evidence>
<name>A0A0F9STQ0_9ZZZZ</name>
<comment type="caution">
    <text evidence="2">The sequence shown here is derived from an EMBL/GenBank/DDBJ whole genome shotgun (WGS) entry which is preliminary data.</text>
</comment>
<dbReference type="AlphaFoldDB" id="A0A0F9STQ0"/>
<organism evidence="2">
    <name type="scientific">marine sediment metagenome</name>
    <dbReference type="NCBI Taxonomy" id="412755"/>
    <lineage>
        <taxon>unclassified sequences</taxon>
        <taxon>metagenomes</taxon>
        <taxon>ecological metagenomes</taxon>
    </lineage>
</organism>
<keyword evidence="1" id="KW-1133">Transmembrane helix</keyword>
<sequence length="53" mass="6045">MSYLIFLIGLIVVCSPAFYHMTWPGGRKTTWAERGRLYTTSFIAIAWTLGSLF</sequence>
<keyword evidence="1" id="KW-0472">Membrane</keyword>
<proteinExistence type="predicted"/>
<protein>
    <submittedName>
        <fullName evidence="2">Uncharacterized protein</fullName>
    </submittedName>
</protein>
<evidence type="ECO:0000313" key="2">
    <source>
        <dbReference type="EMBL" id="KKN40301.1"/>
    </source>
</evidence>
<keyword evidence="1" id="KW-0812">Transmembrane</keyword>
<feature type="transmembrane region" description="Helical" evidence="1">
    <location>
        <begin position="6"/>
        <end position="23"/>
    </location>
</feature>
<gene>
    <name evidence="2" type="ORF">LCGC14_0734580</name>
</gene>
<reference evidence="2" key="1">
    <citation type="journal article" date="2015" name="Nature">
        <title>Complex archaea that bridge the gap between prokaryotes and eukaryotes.</title>
        <authorList>
            <person name="Spang A."/>
            <person name="Saw J.H."/>
            <person name="Jorgensen S.L."/>
            <person name="Zaremba-Niedzwiedzka K."/>
            <person name="Martijn J."/>
            <person name="Lind A.E."/>
            <person name="van Eijk R."/>
            <person name="Schleper C."/>
            <person name="Guy L."/>
            <person name="Ettema T.J."/>
        </authorList>
    </citation>
    <scope>NUCLEOTIDE SEQUENCE</scope>
</reference>
<accession>A0A0F9STQ0</accession>
<dbReference type="EMBL" id="LAZR01001712">
    <property type="protein sequence ID" value="KKN40301.1"/>
    <property type="molecule type" value="Genomic_DNA"/>
</dbReference>